<accession>A0A9D9N4Z5</accession>
<dbReference type="PROSITE" id="PS50234">
    <property type="entry name" value="VWFA"/>
    <property type="match status" value="1"/>
</dbReference>
<evidence type="ECO:0000259" key="1">
    <source>
        <dbReference type="PROSITE" id="PS50234"/>
    </source>
</evidence>
<name>A0A9D9N4Z5_9BACT</name>
<evidence type="ECO:0000313" key="2">
    <source>
        <dbReference type="EMBL" id="MBO8460532.1"/>
    </source>
</evidence>
<dbReference type="Proteomes" id="UP000823641">
    <property type="component" value="Unassembled WGS sequence"/>
</dbReference>
<dbReference type="EMBL" id="JADIMG010000089">
    <property type="protein sequence ID" value="MBO8460532.1"/>
    <property type="molecule type" value="Genomic_DNA"/>
</dbReference>
<evidence type="ECO:0000313" key="3">
    <source>
        <dbReference type="Proteomes" id="UP000823641"/>
    </source>
</evidence>
<feature type="domain" description="VWFA" evidence="1">
    <location>
        <begin position="14"/>
        <end position="224"/>
    </location>
</feature>
<reference evidence="2" key="1">
    <citation type="submission" date="2020-10" db="EMBL/GenBank/DDBJ databases">
        <authorList>
            <person name="Gilroy R."/>
        </authorList>
    </citation>
    <scope>NUCLEOTIDE SEQUENCE</scope>
    <source>
        <strain evidence="2">G3-3990</strain>
    </source>
</reference>
<dbReference type="CDD" id="cd00198">
    <property type="entry name" value="vWFA"/>
    <property type="match status" value="1"/>
</dbReference>
<comment type="caution">
    <text evidence="2">The sequence shown here is derived from an EMBL/GenBank/DDBJ whole genome shotgun (WGS) entry which is preliminary data.</text>
</comment>
<gene>
    <name evidence="2" type="ORF">IAA73_09395</name>
</gene>
<reference evidence="2" key="2">
    <citation type="journal article" date="2021" name="PeerJ">
        <title>Extensive microbial diversity within the chicken gut microbiome revealed by metagenomics and culture.</title>
        <authorList>
            <person name="Gilroy R."/>
            <person name="Ravi A."/>
            <person name="Getino M."/>
            <person name="Pursley I."/>
            <person name="Horton D.L."/>
            <person name="Alikhan N.F."/>
            <person name="Baker D."/>
            <person name="Gharbi K."/>
            <person name="Hall N."/>
            <person name="Watson M."/>
            <person name="Adriaenssens E.M."/>
            <person name="Foster-Nyarko E."/>
            <person name="Jarju S."/>
            <person name="Secka A."/>
            <person name="Antonio M."/>
            <person name="Oren A."/>
            <person name="Chaudhuri R.R."/>
            <person name="La Ragione R."/>
            <person name="Hildebrand F."/>
            <person name="Pallen M.J."/>
        </authorList>
    </citation>
    <scope>NUCLEOTIDE SEQUENCE</scope>
    <source>
        <strain evidence="2">G3-3990</strain>
    </source>
</reference>
<dbReference type="Gene3D" id="3.40.50.410">
    <property type="entry name" value="von Willebrand factor, type A domain"/>
    <property type="match status" value="1"/>
</dbReference>
<dbReference type="InterPro" id="IPR002035">
    <property type="entry name" value="VWF_A"/>
</dbReference>
<dbReference type="AlphaFoldDB" id="A0A9D9N4Z5"/>
<sequence length="280" mass="31434">MNYNLAWGSNHPGLLVYLVDLSGSMKWDEKNKRVSNIIWNVLDYLTAGCQDMGEYRERFHLKIIGYNQYITEIFSGDIHHILDHLEKTEETKQFINTNEKKSEGLTHMATAYEEAAVIINKWINEQNTKGIPTPAPIVINITDGYPEEKNITPEQARDKALNAAQNLMNISVPDGNVLLFNIHIEGVEGKEPEIILPYTRPTDFCKGFLFDASTELNDEFITRATRSGLPASKGSHFMASNISFTTSNSSNRDLLSQLIVFGSTVSGLNSLNGRREVPIP</sequence>
<organism evidence="2 3">
    <name type="scientific">Candidatus Gallipaludibacter merdavium</name>
    <dbReference type="NCBI Taxonomy" id="2840839"/>
    <lineage>
        <taxon>Bacteria</taxon>
        <taxon>Pseudomonadati</taxon>
        <taxon>Bacteroidota</taxon>
        <taxon>Bacteroidia</taxon>
        <taxon>Bacteroidales</taxon>
        <taxon>Candidatus Gallipaludibacter</taxon>
    </lineage>
</organism>
<dbReference type="InterPro" id="IPR036465">
    <property type="entry name" value="vWFA_dom_sf"/>
</dbReference>
<protein>
    <submittedName>
        <fullName evidence="2">VWA domain-containing protein</fullName>
    </submittedName>
</protein>
<dbReference type="SUPFAM" id="SSF53300">
    <property type="entry name" value="vWA-like"/>
    <property type="match status" value="1"/>
</dbReference>
<proteinExistence type="predicted"/>